<dbReference type="InParanoid" id="A0A0C3CLM0"/>
<dbReference type="GO" id="GO:0012505">
    <property type="term" value="C:endomembrane system"/>
    <property type="evidence" value="ECO:0007669"/>
    <property type="project" value="UniProtKB-SubCell"/>
</dbReference>
<protein>
    <recommendedName>
        <fullName evidence="10">DUF125-domain-containing protein</fullName>
    </recommendedName>
</protein>
<dbReference type="Pfam" id="PF01988">
    <property type="entry name" value="VIT1"/>
    <property type="match status" value="1"/>
</dbReference>
<evidence type="ECO:0000313" key="9">
    <source>
        <dbReference type="Proteomes" id="UP000054321"/>
    </source>
</evidence>
<keyword evidence="4 7" id="KW-1133">Transmembrane helix</keyword>
<evidence type="ECO:0000256" key="5">
    <source>
        <dbReference type="ARBA" id="ARBA00023136"/>
    </source>
</evidence>
<sequence length="268" mass="28985">MAASNIKLDGIPSLPRPDEPDLENTVSQRTESHSESHSSSGDIIRDVIIGFADGLTVPFALTAGLSSLGSVKLVVIGGLAELFSGAISMGLGAYLAAVTERDHYIAEEKRERDEIATKPEAERDEIYEIMMTYGIGRDAVTPLISALESNVEEWVRFMMNFELRLEKPNISRAWISAGTMGLAYFIGGLIPMIPYFAMKDVTQALFISIGITVVILLAFGFVKNYITVKTKRSGLYGAVQTLAIGVLAAGTSYGIVRALDSRESPDIT</sequence>
<feature type="region of interest" description="Disordered" evidence="6">
    <location>
        <begin position="1"/>
        <end position="39"/>
    </location>
</feature>
<feature type="transmembrane region" description="Helical" evidence="7">
    <location>
        <begin position="47"/>
        <end position="68"/>
    </location>
</feature>
<dbReference type="InterPro" id="IPR008217">
    <property type="entry name" value="Ccc1_fam"/>
</dbReference>
<dbReference type="HOGENOM" id="CLU_038957_0_2_1"/>
<evidence type="ECO:0000256" key="3">
    <source>
        <dbReference type="ARBA" id="ARBA00022692"/>
    </source>
</evidence>
<evidence type="ECO:0000256" key="4">
    <source>
        <dbReference type="ARBA" id="ARBA00022989"/>
    </source>
</evidence>
<feature type="transmembrane region" description="Helical" evidence="7">
    <location>
        <begin position="203"/>
        <end position="222"/>
    </location>
</feature>
<evidence type="ECO:0000256" key="7">
    <source>
        <dbReference type="SAM" id="Phobius"/>
    </source>
</evidence>
<dbReference type="AlphaFoldDB" id="A0A0C3CLM0"/>
<dbReference type="STRING" id="913774.A0A0C3CLM0"/>
<evidence type="ECO:0000256" key="1">
    <source>
        <dbReference type="ARBA" id="ARBA00004127"/>
    </source>
</evidence>
<dbReference type="EMBL" id="KN832878">
    <property type="protein sequence ID" value="KIM99913.1"/>
    <property type="molecule type" value="Genomic_DNA"/>
</dbReference>
<evidence type="ECO:0000313" key="8">
    <source>
        <dbReference type="EMBL" id="KIM99913.1"/>
    </source>
</evidence>
<feature type="transmembrane region" description="Helical" evidence="7">
    <location>
        <begin position="234"/>
        <end position="256"/>
    </location>
</feature>
<comment type="subcellular location">
    <subcellularLocation>
        <location evidence="1">Endomembrane system</location>
        <topology evidence="1">Multi-pass membrane protein</topology>
    </subcellularLocation>
</comment>
<dbReference type="PANTHER" id="PTHR31851">
    <property type="entry name" value="FE(2+)/MN(2+) TRANSPORTER PCL1"/>
    <property type="match status" value="1"/>
</dbReference>
<keyword evidence="5 7" id="KW-0472">Membrane</keyword>
<comment type="similarity">
    <text evidence="2">Belongs to the CCC1 family.</text>
</comment>
<feature type="transmembrane region" description="Helical" evidence="7">
    <location>
        <begin position="74"/>
        <end position="97"/>
    </location>
</feature>
<proteinExistence type="inferred from homology"/>
<reference evidence="9" key="2">
    <citation type="submission" date="2015-01" db="EMBL/GenBank/DDBJ databases">
        <title>Evolutionary Origins and Diversification of the Mycorrhizal Mutualists.</title>
        <authorList>
            <consortium name="DOE Joint Genome Institute"/>
            <consortium name="Mycorrhizal Genomics Consortium"/>
            <person name="Kohler A."/>
            <person name="Kuo A."/>
            <person name="Nagy L.G."/>
            <person name="Floudas D."/>
            <person name="Copeland A."/>
            <person name="Barry K.W."/>
            <person name="Cichocki N."/>
            <person name="Veneault-Fourrey C."/>
            <person name="LaButti K."/>
            <person name="Lindquist E.A."/>
            <person name="Lipzen A."/>
            <person name="Lundell T."/>
            <person name="Morin E."/>
            <person name="Murat C."/>
            <person name="Riley R."/>
            <person name="Ohm R."/>
            <person name="Sun H."/>
            <person name="Tunlid A."/>
            <person name="Henrissat B."/>
            <person name="Grigoriev I.V."/>
            <person name="Hibbett D.S."/>
            <person name="Martin F."/>
        </authorList>
    </citation>
    <scope>NUCLEOTIDE SEQUENCE [LARGE SCALE GENOMIC DNA]</scope>
    <source>
        <strain evidence="9">Zn</strain>
    </source>
</reference>
<evidence type="ECO:0008006" key="10">
    <source>
        <dbReference type="Google" id="ProtNLM"/>
    </source>
</evidence>
<dbReference type="GO" id="GO:0030026">
    <property type="term" value="P:intracellular manganese ion homeostasis"/>
    <property type="evidence" value="ECO:0007669"/>
    <property type="project" value="InterPro"/>
</dbReference>
<organism evidence="8 9">
    <name type="scientific">Oidiodendron maius (strain Zn)</name>
    <dbReference type="NCBI Taxonomy" id="913774"/>
    <lineage>
        <taxon>Eukaryota</taxon>
        <taxon>Fungi</taxon>
        <taxon>Dikarya</taxon>
        <taxon>Ascomycota</taxon>
        <taxon>Pezizomycotina</taxon>
        <taxon>Leotiomycetes</taxon>
        <taxon>Leotiomycetes incertae sedis</taxon>
        <taxon>Myxotrichaceae</taxon>
        <taxon>Oidiodendron</taxon>
    </lineage>
</organism>
<dbReference type="Proteomes" id="UP000054321">
    <property type="component" value="Unassembled WGS sequence"/>
</dbReference>
<gene>
    <name evidence="8" type="ORF">OIDMADRAFT_19816</name>
</gene>
<reference evidence="8 9" key="1">
    <citation type="submission" date="2014-04" db="EMBL/GenBank/DDBJ databases">
        <authorList>
            <consortium name="DOE Joint Genome Institute"/>
            <person name="Kuo A."/>
            <person name="Martino E."/>
            <person name="Perotto S."/>
            <person name="Kohler A."/>
            <person name="Nagy L.G."/>
            <person name="Floudas D."/>
            <person name="Copeland A."/>
            <person name="Barry K.W."/>
            <person name="Cichocki N."/>
            <person name="Veneault-Fourrey C."/>
            <person name="LaButti K."/>
            <person name="Lindquist E.A."/>
            <person name="Lipzen A."/>
            <person name="Lundell T."/>
            <person name="Morin E."/>
            <person name="Murat C."/>
            <person name="Sun H."/>
            <person name="Tunlid A."/>
            <person name="Henrissat B."/>
            <person name="Grigoriev I.V."/>
            <person name="Hibbett D.S."/>
            <person name="Martin F."/>
            <person name="Nordberg H.P."/>
            <person name="Cantor M.N."/>
            <person name="Hua S.X."/>
        </authorList>
    </citation>
    <scope>NUCLEOTIDE SEQUENCE [LARGE SCALE GENOMIC DNA]</scope>
    <source>
        <strain evidence="8 9">Zn</strain>
    </source>
</reference>
<accession>A0A0C3CLM0</accession>
<dbReference type="OrthoDB" id="73465at2759"/>
<evidence type="ECO:0000256" key="6">
    <source>
        <dbReference type="SAM" id="MobiDB-lite"/>
    </source>
</evidence>
<name>A0A0C3CLM0_OIDMZ</name>
<dbReference type="GO" id="GO:0005384">
    <property type="term" value="F:manganese ion transmembrane transporter activity"/>
    <property type="evidence" value="ECO:0007669"/>
    <property type="project" value="InterPro"/>
</dbReference>
<keyword evidence="3 7" id="KW-0812">Transmembrane</keyword>
<keyword evidence="9" id="KW-1185">Reference proteome</keyword>
<dbReference type="CDD" id="cd02435">
    <property type="entry name" value="CCC1"/>
    <property type="match status" value="1"/>
</dbReference>
<feature type="transmembrane region" description="Helical" evidence="7">
    <location>
        <begin position="173"/>
        <end position="197"/>
    </location>
</feature>
<evidence type="ECO:0000256" key="2">
    <source>
        <dbReference type="ARBA" id="ARBA00007049"/>
    </source>
</evidence>